<sequence>MAFYCCPYILRTREVCNRGCYDPKGCKVHRDSPIRFPCKEDGCGKLTFSTYGFCDDYTKKYQSRDQYQREKLEKMAQMKKVIAKNIVMGEAYPIDDMFSGIFLGRVFGDMFSEEYPFQWYVLGVELWEKPTYYSAMFRICSRIMGETYPVQWYVLAYF</sequence>
<accession>A0A397J0S6</accession>
<proteinExistence type="predicted"/>
<comment type="caution">
    <text evidence="1">The sequence shown here is derived from an EMBL/GenBank/DDBJ whole genome shotgun (WGS) entry which is preliminary data.</text>
</comment>
<gene>
    <name evidence="1" type="ORF">Glove_117g517</name>
</gene>
<dbReference type="AlphaFoldDB" id="A0A397J0S6"/>
<dbReference type="EMBL" id="PQFF01000109">
    <property type="protein sequence ID" value="RHZ81899.1"/>
    <property type="molecule type" value="Genomic_DNA"/>
</dbReference>
<keyword evidence="2" id="KW-1185">Reference proteome</keyword>
<name>A0A397J0S6_9GLOM</name>
<dbReference type="Proteomes" id="UP000266861">
    <property type="component" value="Unassembled WGS sequence"/>
</dbReference>
<evidence type="ECO:0000313" key="1">
    <source>
        <dbReference type="EMBL" id="RHZ81899.1"/>
    </source>
</evidence>
<reference evidence="1 2" key="1">
    <citation type="submission" date="2018-08" db="EMBL/GenBank/DDBJ databases">
        <title>Genome and evolution of the arbuscular mycorrhizal fungus Diversispora epigaea (formerly Glomus versiforme) and its bacterial endosymbionts.</title>
        <authorList>
            <person name="Sun X."/>
            <person name="Fei Z."/>
            <person name="Harrison M."/>
        </authorList>
    </citation>
    <scope>NUCLEOTIDE SEQUENCE [LARGE SCALE GENOMIC DNA]</scope>
    <source>
        <strain evidence="1 2">IT104</strain>
    </source>
</reference>
<organism evidence="1 2">
    <name type="scientific">Diversispora epigaea</name>
    <dbReference type="NCBI Taxonomy" id="1348612"/>
    <lineage>
        <taxon>Eukaryota</taxon>
        <taxon>Fungi</taxon>
        <taxon>Fungi incertae sedis</taxon>
        <taxon>Mucoromycota</taxon>
        <taxon>Glomeromycotina</taxon>
        <taxon>Glomeromycetes</taxon>
        <taxon>Diversisporales</taxon>
        <taxon>Diversisporaceae</taxon>
        <taxon>Diversispora</taxon>
    </lineage>
</organism>
<evidence type="ECO:0000313" key="2">
    <source>
        <dbReference type="Proteomes" id="UP000266861"/>
    </source>
</evidence>
<protein>
    <submittedName>
        <fullName evidence="1">Uncharacterized protein</fullName>
    </submittedName>
</protein>